<dbReference type="EMBL" id="JBHUMD010000028">
    <property type="protein sequence ID" value="MFD2603302.1"/>
    <property type="molecule type" value="Genomic_DNA"/>
</dbReference>
<evidence type="ECO:0000256" key="1">
    <source>
        <dbReference type="SAM" id="MobiDB-lite"/>
    </source>
</evidence>
<evidence type="ECO:0000313" key="2">
    <source>
        <dbReference type="EMBL" id="MFD2603302.1"/>
    </source>
</evidence>
<accession>A0ABW5NZ58</accession>
<keyword evidence="3" id="KW-1185">Reference proteome</keyword>
<dbReference type="RefSeq" id="WP_379822028.1">
    <property type="nucleotide sequence ID" value="NZ_JBHUMD010000028.1"/>
</dbReference>
<feature type="region of interest" description="Disordered" evidence="1">
    <location>
        <begin position="439"/>
        <end position="473"/>
    </location>
</feature>
<sequence>MENKDDNVIQPNFRAEINTFIKHIEAQADIVPLVMKLLSVKRVQESKHVQKFIKENGLIEEGSLEDEDDNDPENSKSEKTVKLVIPPEKIKVFLELTDVVETTNLAYSLLPINFVVSFVSQYDSYLGGLIRTMFVAQPELLNYSEKNILFSELIKFTSINEAREFIVEKEVESVLRESHLKQFKWLENKLNIPLRKDLPSFSDFIEVTERRNLFVHCNGIVSRQYLEVCRENGVVNSEKNVIGEKLTAEPDYFSKCYEVLFEIGVKLGHVIWRKLRPDDLLEADVHLNEVCYQLLNKGHYTLAINLLKFATDTLRKHHDQEIVCVFTVNKALAYYLSDNREECTKVLNAHDWSATNDKFKLAIHILRENYESVLDTMRSIGDSNKHITKDSYREWPLFSKLRKRDDFKEVYKDIFKEDFIYLESKPNTLEDILSEMNKSNHEEKIQKVNKISNEVKKATPLKKATPVKKPRSA</sequence>
<reference evidence="3" key="1">
    <citation type="journal article" date="2019" name="Int. J. Syst. Evol. Microbiol.">
        <title>The Global Catalogue of Microorganisms (GCM) 10K type strain sequencing project: providing services to taxonomists for standard genome sequencing and annotation.</title>
        <authorList>
            <consortium name="The Broad Institute Genomics Platform"/>
            <consortium name="The Broad Institute Genome Sequencing Center for Infectious Disease"/>
            <person name="Wu L."/>
            <person name="Ma J."/>
        </authorList>
    </citation>
    <scope>NUCLEOTIDE SEQUENCE [LARGE SCALE GENOMIC DNA]</scope>
    <source>
        <strain evidence="3">KCTC 42107</strain>
    </source>
</reference>
<proteinExistence type="predicted"/>
<protein>
    <submittedName>
        <fullName evidence="2">Uncharacterized protein</fullName>
    </submittedName>
</protein>
<gene>
    <name evidence="2" type="ORF">ACFSR3_14660</name>
</gene>
<name>A0ABW5NZ58_9FLAO</name>
<evidence type="ECO:0000313" key="3">
    <source>
        <dbReference type="Proteomes" id="UP001597480"/>
    </source>
</evidence>
<comment type="caution">
    <text evidence="2">The sequence shown here is derived from an EMBL/GenBank/DDBJ whole genome shotgun (WGS) entry which is preliminary data.</text>
</comment>
<organism evidence="2 3">
    <name type="scientific">Flavobacterium suzhouense</name>
    <dbReference type="NCBI Taxonomy" id="1529638"/>
    <lineage>
        <taxon>Bacteria</taxon>
        <taxon>Pseudomonadati</taxon>
        <taxon>Bacteroidota</taxon>
        <taxon>Flavobacteriia</taxon>
        <taxon>Flavobacteriales</taxon>
        <taxon>Flavobacteriaceae</taxon>
        <taxon>Flavobacterium</taxon>
    </lineage>
</organism>
<dbReference type="Proteomes" id="UP001597480">
    <property type="component" value="Unassembled WGS sequence"/>
</dbReference>